<dbReference type="InterPro" id="IPR027417">
    <property type="entry name" value="P-loop_NTPase"/>
</dbReference>
<accession>B3QRV2</accession>
<organism evidence="1 2">
    <name type="scientific">Chloroherpeton thalassium (strain ATCC 35110 / GB-78)</name>
    <dbReference type="NCBI Taxonomy" id="517418"/>
    <lineage>
        <taxon>Bacteria</taxon>
        <taxon>Pseudomonadati</taxon>
        <taxon>Chlorobiota</taxon>
        <taxon>Chlorobiia</taxon>
        <taxon>Chlorobiales</taxon>
        <taxon>Chloroherpetonaceae</taxon>
        <taxon>Chloroherpeton</taxon>
    </lineage>
</organism>
<dbReference type="RefSeq" id="WP_012499989.1">
    <property type="nucleotide sequence ID" value="NC_011026.1"/>
</dbReference>
<sequence length="265" mass="30175">MQFSEETLRQYATQWPALPNILTANAFQNLAPGAKTCIVIEGMTRAGRYALASSMSEELNLKKFAFAEWLAKYQPADEPEKAAIETSLKNGTYLPDSLSVKIADWALEEFFRTEYSADDFYTRPFIMVGYPRTEAQILHFQSVLAKHSIYALLAIIEVNQKESQRRMVEKPIARIGHETDHVPEIQTVKIGEYYLKTHGLLKWLELLGKATVFRVCIDKKDYENRPGGELSVTDRGDYVVVSSSDLSKMIMMFLKMVHFVHYSGA</sequence>
<evidence type="ECO:0000313" key="1">
    <source>
        <dbReference type="EMBL" id="ACF13905.1"/>
    </source>
</evidence>
<evidence type="ECO:0000313" key="2">
    <source>
        <dbReference type="Proteomes" id="UP000001208"/>
    </source>
</evidence>
<dbReference type="Gene3D" id="3.40.50.300">
    <property type="entry name" value="P-loop containing nucleotide triphosphate hydrolases"/>
    <property type="match status" value="1"/>
</dbReference>
<dbReference type="eggNOG" id="COG0563">
    <property type="taxonomic scope" value="Bacteria"/>
</dbReference>
<protein>
    <recommendedName>
        <fullName evidence="3">Adenylate kinase</fullName>
    </recommendedName>
</protein>
<keyword evidence="2" id="KW-1185">Reference proteome</keyword>
<dbReference type="KEGG" id="cts:Ctha_1446"/>
<dbReference type="AlphaFoldDB" id="B3QRV2"/>
<name>B3QRV2_CHLT3</name>
<gene>
    <name evidence="1" type="ordered locus">Ctha_1446</name>
</gene>
<dbReference type="EMBL" id="CP001100">
    <property type="protein sequence ID" value="ACF13905.1"/>
    <property type="molecule type" value="Genomic_DNA"/>
</dbReference>
<reference evidence="1 2" key="1">
    <citation type="submission" date="2008-06" db="EMBL/GenBank/DDBJ databases">
        <title>Complete sequence of Chloroherpeton thalassium ATCC 35110.</title>
        <authorList>
            <consortium name="US DOE Joint Genome Institute"/>
            <person name="Lucas S."/>
            <person name="Copeland A."/>
            <person name="Lapidus A."/>
            <person name="Glavina del Rio T."/>
            <person name="Dalin E."/>
            <person name="Tice H."/>
            <person name="Bruce D."/>
            <person name="Goodwin L."/>
            <person name="Pitluck S."/>
            <person name="Schmutz J."/>
            <person name="Larimer F."/>
            <person name="Land M."/>
            <person name="Hauser L."/>
            <person name="Kyrpides N."/>
            <person name="Mikhailova N."/>
            <person name="Liu Z."/>
            <person name="Li T."/>
            <person name="Zhao F."/>
            <person name="Overmann J."/>
            <person name="Bryant D.A."/>
            <person name="Richardson P."/>
        </authorList>
    </citation>
    <scope>NUCLEOTIDE SEQUENCE [LARGE SCALE GENOMIC DNA]</scope>
    <source>
        <strain evidence="2">ATCC 35110 / GB-78</strain>
    </source>
</reference>
<dbReference type="Proteomes" id="UP000001208">
    <property type="component" value="Chromosome"/>
</dbReference>
<dbReference type="STRING" id="517418.Ctha_1446"/>
<proteinExistence type="predicted"/>
<evidence type="ECO:0008006" key="3">
    <source>
        <dbReference type="Google" id="ProtNLM"/>
    </source>
</evidence>
<dbReference type="HOGENOM" id="CLU_1048441_0_0_10"/>